<dbReference type="AlphaFoldDB" id="A0A3E0HEL1"/>
<gene>
    <name evidence="2" type="ORF">BCF44_110342</name>
</gene>
<comment type="caution">
    <text evidence="2">The sequence shown here is derived from an EMBL/GenBank/DDBJ whole genome shotgun (WGS) entry which is preliminary data.</text>
</comment>
<keyword evidence="3" id="KW-1185">Reference proteome</keyword>
<protein>
    <submittedName>
        <fullName evidence="2">Uncharacterized protein (DUF2236 family)</fullName>
    </submittedName>
</protein>
<accession>A0A3E0HEL1</accession>
<sequence>MSAEPSSGADPGLVGPNSVSWQLHADPAMWLAGIAGLYLQSLHPLAAAGVVQNSNFREDPLGRLIRTAKFVSMSTYAPRAEVEAGAARVRAVHRSLRGKDPATGRTFRIDRPDLLLWVHCAEVAMFLSVVRRAGFGLTKAQADRYFDEQRGSAALVGLDPDEVPGSTEQMAAYLHDMRGELRRGDDSEVVYEFLHKPPVRGVLGVGLPIYEPAVAHLAYSLLPSWAIRLHGHRAYSPTTATTMLRTLRSAAFIVPAPIRWRAPHGFVPQAMRRLGRSARPTARSLPLD</sequence>
<feature type="domain" description="ER-bound oxygenase mpaB/mpaB'/Rubber oxygenase catalytic" evidence="1">
    <location>
        <begin position="21"/>
        <end position="248"/>
    </location>
</feature>
<dbReference type="RefSeq" id="WP_246015687.1">
    <property type="nucleotide sequence ID" value="NZ_CP144375.1"/>
</dbReference>
<name>A0A3E0HEL1_9PSEU</name>
<dbReference type="Pfam" id="PF09995">
    <property type="entry name" value="MPAB_Lcp_cat"/>
    <property type="match status" value="1"/>
</dbReference>
<dbReference type="PANTHER" id="PTHR36151:SF3">
    <property type="entry name" value="ER-BOUND OXYGENASE MPAB_MPAB'_RUBBER OXYGENASE CATALYTIC DOMAIN-CONTAINING PROTEIN"/>
    <property type="match status" value="1"/>
</dbReference>
<evidence type="ECO:0000259" key="1">
    <source>
        <dbReference type="Pfam" id="PF09995"/>
    </source>
</evidence>
<evidence type="ECO:0000313" key="2">
    <source>
        <dbReference type="EMBL" id="REH42841.1"/>
    </source>
</evidence>
<evidence type="ECO:0000313" key="3">
    <source>
        <dbReference type="Proteomes" id="UP000256269"/>
    </source>
</evidence>
<dbReference type="Proteomes" id="UP000256269">
    <property type="component" value="Unassembled WGS sequence"/>
</dbReference>
<dbReference type="InterPro" id="IPR018713">
    <property type="entry name" value="MPAB/Lcp_cat_dom"/>
</dbReference>
<dbReference type="EMBL" id="QUNO01000010">
    <property type="protein sequence ID" value="REH42841.1"/>
    <property type="molecule type" value="Genomic_DNA"/>
</dbReference>
<dbReference type="PANTHER" id="PTHR36151">
    <property type="entry name" value="BLR2777 PROTEIN"/>
    <property type="match status" value="1"/>
</dbReference>
<organism evidence="2 3">
    <name type="scientific">Kutzneria buriramensis</name>
    <dbReference type="NCBI Taxonomy" id="1045776"/>
    <lineage>
        <taxon>Bacteria</taxon>
        <taxon>Bacillati</taxon>
        <taxon>Actinomycetota</taxon>
        <taxon>Actinomycetes</taxon>
        <taxon>Pseudonocardiales</taxon>
        <taxon>Pseudonocardiaceae</taxon>
        <taxon>Kutzneria</taxon>
    </lineage>
</organism>
<reference evidence="2 3" key="1">
    <citation type="submission" date="2018-08" db="EMBL/GenBank/DDBJ databases">
        <title>Genomic Encyclopedia of Archaeal and Bacterial Type Strains, Phase II (KMG-II): from individual species to whole genera.</title>
        <authorList>
            <person name="Goeker M."/>
        </authorList>
    </citation>
    <scope>NUCLEOTIDE SEQUENCE [LARGE SCALE GENOMIC DNA]</scope>
    <source>
        <strain evidence="2 3">DSM 45791</strain>
    </source>
</reference>
<proteinExistence type="predicted"/>
<dbReference type="GO" id="GO:0016491">
    <property type="term" value="F:oxidoreductase activity"/>
    <property type="evidence" value="ECO:0007669"/>
    <property type="project" value="InterPro"/>
</dbReference>